<dbReference type="Proteomes" id="UP000185221">
    <property type="component" value="Unassembled WGS sequence"/>
</dbReference>
<dbReference type="SUPFAM" id="SSF53335">
    <property type="entry name" value="S-adenosyl-L-methionine-dependent methyltransferases"/>
    <property type="match status" value="1"/>
</dbReference>
<dbReference type="AlphaFoldDB" id="A0A1N6GEY6"/>
<dbReference type="InterPro" id="IPR013216">
    <property type="entry name" value="Methyltransf_11"/>
</dbReference>
<dbReference type="EMBL" id="FSRC01000002">
    <property type="protein sequence ID" value="SIO06100.1"/>
    <property type="molecule type" value="Genomic_DNA"/>
</dbReference>
<sequence length="209" mass="24135">MEIAELNKLLGNVDIYLLDQILKGRFSKEMKILDAGCGEGRNTVYFIREGYQIFGIDPNEIAIQYCRYQAKSLDPKYDVHRFLEGKLEDIPFHSSSFDAVICSAVLHFASGVDNFWEMIDEIYRILKPGGIFWFRMCTGFGGILSEQKPLSKGRYHLPDDSERFVLTLEDVDKLQDKGFQFLEQPKTVLVLDQREMGVFVMKKNETTDH</sequence>
<dbReference type="Gene3D" id="3.40.50.150">
    <property type="entry name" value="Vaccinia Virus protein VP39"/>
    <property type="match status" value="1"/>
</dbReference>
<proteinExistence type="predicted"/>
<dbReference type="RefSeq" id="WP_074225946.1">
    <property type="nucleotide sequence ID" value="NZ_FSRC01000002.1"/>
</dbReference>
<keyword evidence="3" id="KW-1185">Reference proteome</keyword>
<keyword evidence="2" id="KW-0808">Transferase</keyword>
<dbReference type="STRING" id="226505.SAMN05444394_3194"/>
<dbReference type="GO" id="GO:0032259">
    <property type="term" value="P:methylation"/>
    <property type="evidence" value="ECO:0007669"/>
    <property type="project" value="UniProtKB-KW"/>
</dbReference>
<dbReference type="InterPro" id="IPR029063">
    <property type="entry name" value="SAM-dependent_MTases_sf"/>
</dbReference>
<organism evidence="2 3">
    <name type="scientific">Algoriphagus halophilus</name>
    <dbReference type="NCBI Taxonomy" id="226505"/>
    <lineage>
        <taxon>Bacteria</taxon>
        <taxon>Pseudomonadati</taxon>
        <taxon>Bacteroidota</taxon>
        <taxon>Cytophagia</taxon>
        <taxon>Cytophagales</taxon>
        <taxon>Cyclobacteriaceae</taxon>
        <taxon>Algoriphagus</taxon>
    </lineage>
</organism>
<evidence type="ECO:0000313" key="3">
    <source>
        <dbReference type="Proteomes" id="UP000185221"/>
    </source>
</evidence>
<accession>A0A1N6GEY6</accession>
<evidence type="ECO:0000313" key="2">
    <source>
        <dbReference type="EMBL" id="SIO06100.1"/>
    </source>
</evidence>
<reference evidence="3" key="1">
    <citation type="submission" date="2016-11" db="EMBL/GenBank/DDBJ databases">
        <authorList>
            <person name="Varghese N."/>
            <person name="Submissions S."/>
        </authorList>
    </citation>
    <scope>NUCLEOTIDE SEQUENCE [LARGE SCALE GENOMIC DNA]</scope>
    <source>
        <strain evidence="3">DSM 15292</strain>
    </source>
</reference>
<evidence type="ECO:0000259" key="1">
    <source>
        <dbReference type="Pfam" id="PF08241"/>
    </source>
</evidence>
<keyword evidence="2" id="KW-0489">Methyltransferase</keyword>
<dbReference type="Pfam" id="PF08241">
    <property type="entry name" value="Methyltransf_11"/>
    <property type="match status" value="1"/>
</dbReference>
<gene>
    <name evidence="2" type="ORF">SAMN05444394_3194</name>
</gene>
<feature type="domain" description="Methyltransferase type 11" evidence="1">
    <location>
        <begin position="33"/>
        <end position="134"/>
    </location>
</feature>
<dbReference type="CDD" id="cd02440">
    <property type="entry name" value="AdoMet_MTases"/>
    <property type="match status" value="1"/>
</dbReference>
<dbReference type="GO" id="GO:0008757">
    <property type="term" value="F:S-adenosylmethionine-dependent methyltransferase activity"/>
    <property type="evidence" value="ECO:0007669"/>
    <property type="project" value="InterPro"/>
</dbReference>
<dbReference type="OrthoDB" id="9804312at2"/>
<name>A0A1N6GEY6_9BACT</name>
<dbReference type="PANTHER" id="PTHR43861">
    <property type="entry name" value="TRANS-ACONITATE 2-METHYLTRANSFERASE-RELATED"/>
    <property type="match status" value="1"/>
</dbReference>
<protein>
    <submittedName>
        <fullName evidence="2">Methyltransferase domain-containing protein</fullName>
    </submittedName>
</protein>